<organism evidence="2 3">
    <name type="scientific">Rhodococcus maanshanensis</name>
    <dbReference type="NCBI Taxonomy" id="183556"/>
    <lineage>
        <taxon>Bacteria</taxon>
        <taxon>Bacillati</taxon>
        <taxon>Actinomycetota</taxon>
        <taxon>Actinomycetes</taxon>
        <taxon>Mycobacteriales</taxon>
        <taxon>Nocardiaceae</taxon>
        <taxon>Rhodococcus</taxon>
    </lineage>
</organism>
<evidence type="ECO:0000313" key="3">
    <source>
        <dbReference type="Proteomes" id="UP000198677"/>
    </source>
</evidence>
<proteinExistence type="predicted"/>
<dbReference type="AlphaFoldDB" id="A0A1H7F009"/>
<accession>A0A1H7F009</accession>
<reference evidence="3" key="1">
    <citation type="submission" date="2016-10" db="EMBL/GenBank/DDBJ databases">
        <authorList>
            <person name="Varghese N."/>
            <person name="Submissions S."/>
        </authorList>
    </citation>
    <scope>NUCLEOTIDE SEQUENCE [LARGE SCALE GENOMIC DNA]</scope>
    <source>
        <strain evidence="3">DSM 44675</strain>
    </source>
</reference>
<evidence type="ECO:0000259" key="1">
    <source>
        <dbReference type="Pfam" id="PF00089"/>
    </source>
</evidence>
<dbReference type="GO" id="GO:0006508">
    <property type="term" value="P:proteolysis"/>
    <property type="evidence" value="ECO:0007669"/>
    <property type="project" value="InterPro"/>
</dbReference>
<dbReference type="SUPFAM" id="SSF50494">
    <property type="entry name" value="Trypsin-like serine proteases"/>
    <property type="match status" value="1"/>
</dbReference>
<keyword evidence="3" id="KW-1185">Reference proteome</keyword>
<dbReference type="InterPro" id="IPR009003">
    <property type="entry name" value="Peptidase_S1_PA"/>
</dbReference>
<dbReference type="InterPro" id="IPR018114">
    <property type="entry name" value="TRYPSIN_HIS"/>
</dbReference>
<protein>
    <submittedName>
        <fullName evidence="2">Trypsin</fullName>
    </submittedName>
</protein>
<name>A0A1H7F009_9NOCA</name>
<dbReference type="InterPro" id="IPR001254">
    <property type="entry name" value="Trypsin_dom"/>
</dbReference>
<dbReference type="Pfam" id="PF00089">
    <property type="entry name" value="Trypsin"/>
    <property type="match status" value="1"/>
</dbReference>
<dbReference type="EMBL" id="FOAW01000001">
    <property type="protein sequence ID" value="SEK19421.1"/>
    <property type="molecule type" value="Genomic_DNA"/>
</dbReference>
<feature type="domain" description="Peptidase S1" evidence="1">
    <location>
        <begin position="180"/>
        <end position="260"/>
    </location>
</feature>
<dbReference type="Proteomes" id="UP000198677">
    <property type="component" value="Unassembled WGS sequence"/>
</dbReference>
<dbReference type="InterPro" id="IPR043504">
    <property type="entry name" value="Peptidase_S1_PA_chymotrypsin"/>
</dbReference>
<sequence>MRLKFDNIADAPGTCTLGAVGTDATGRKIGITAGHCNRPPTKSPYPGVTKRVVDPTNNHPVWDWRDLAAGPIGYIRYVSADDTDGSDLAAQLEYYKQNIDYMVIEFADNVELSSTIMTVPKYGPKAGGAAYDPPNDYAPGTVVTPSVPWGKVNAIYSDSSGNPAVPPQGGIFTPTEMCHAGAITQQQNSQNNQPDSARCGVIYHVENQNMYTSGFIQPGDSGGPVWVKNQFNKWAGITSWVRAQLTPLPGVYYVYTSAKKILDDMNSKAAGFPGKGFQITNN</sequence>
<evidence type="ECO:0000313" key="2">
    <source>
        <dbReference type="EMBL" id="SEK19421.1"/>
    </source>
</evidence>
<gene>
    <name evidence="2" type="ORF">SAMN05444583_1017</name>
</gene>
<dbReference type="Gene3D" id="2.40.10.10">
    <property type="entry name" value="Trypsin-like serine proteases"/>
    <property type="match status" value="2"/>
</dbReference>
<dbReference type="PROSITE" id="PS00134">
    <property type="entry name" value="TRYPSIN_HIS"/>
    <property type="match status" value="1"/>
</dbReference>
<dbReference type="GO" id="GO:0004252">
    <property type="term" value="F:serine-type endopeptidase activity"/>
    <property type="evidence" value="ECO:0007669"/>
    <property type="project" value="InterPro"/>
</dbReference>